<evidence type="ECO:0000313" key="13">
    <source>
        <dbReference type="Proteomes" id="UP000286095"/>
    </source>
</evidence>
<keyword evidence="11" id="KW-0479">Metal-binding</keyword>
<dbReference type="GO" id="GO:0140114">
    <property type="term" value="P:cellular detoxification of fluoride"/>
    <property type="evidence" value="ECO:0007669"/>
    <property type="project" value="UniProtKB-UniRule"/>
</dbReference>
<dbReference type="GO" id="GO:0005886">
    <property type="term" value="C:plasma membrane"/>
    <property type="evidence" value="ECO:0007669"/>
    <property type="project" value="UniProtKB-SubCell"/>
</dbReference>
<evidence type="ECO:0000256" key="9">
    <source>
        <dbReference type="ARBA" id="ARBA00035120"/>
    </source>
</evidence>
<dbReference type="PANTHER" id="PTHR28259">
    <property type="entry name" value="FLUORIDE EXPORT PROTEIN 1-RELATED"/>
    <property type="match status" value="1"/>
</dbReference>
<dbReference type="Proteomes" id="UP000286095">
    <property type="component" value="Unassembled WGS sequence"/>
</dbReference>
<protein>
    <recommendedName>
        <fullName evidence="11">Fluoride-specific ion channel FluC</fullName>
    </recommendedName>
</protein>
<name>A0A424Z055_9BACT</name>
<proteinExistence type="inferred from homology"/>
<keyword evidence="5 11" id="KW-1133">Transmembrane helix</keyword>
<feature type="binding site" evidence="11">
    <location>
        <position position="75"/>
    </location>
    <ligand>
        <name>Na(+)</name>
        <dbReference type="ChEBI" id="CHEBI:29101"/>
        <note>structural</note>
    </ligand>
</feature>
<comment type="similarity">
    <text evidence="9 11">Belongs to the fluoride channel Fluc/FEX (TC 1.A.43) family.</text>
</comment>
<evidence type="ECO:0000256" key="6">
    <source>
        <dbReference type="ARBA" id="ARBA00023065"/>
    </source>
</evidence>
<keyword evidence="4 11" id="KW-0812">Transmembrane</keyword>
<evidence type="ECO:0000256" key="8">
    <source>
        <dbReference type="ARBA" id="ARBA00023303"/>
    </source>
</evidence>
<dbReference type="EMBL" id="QURW01000013">
    <property type="protein sequence ID" value="RQD86958.1"/>
    <property type="molecule type" value="Genomic_DNA"/>
</dbReference>
<evidence type="ECO:0000256" key="1">
    <source>
        <dbReference type="ARBA" id="ARBA00004651"/>
    </source>
</evidence>
<evidence type="ECO:0000256" key="2">
    <source>
        <dbReference type="ARBA" id="ARBA00022475"/>
    </source>
</evidence>
<comment type="subcellular location">
    <subcellularLocation>
        <location evidence="1 11">Cell membrane</location>
        <topology evidence="1 11">Multi-pass membrane protein</topology>
    </subcellularLocation>
</comment>
<gene>
    <name evidence="11 12" type="primary">crcB</name>
    <name evidence="11" type="synonym">fluC</name>
    <name evidence="12" type="ORF">DZD40_05630</name>
</gene>
<keyword evidence="6 11" id="KW-0406">Ion transport</keyword>
<keyword evidence="11" id="KW-0915">Sodium</keyword>
<evidence type="ECO:0000256" key="10">
    <source>
        <dbReference type="ARBA" id="ARBA00035585"/>
    </source>
</evidence>
<comment type="function">
    <text evidence="11">Fluoride-specific ion channel. Important for reducing fluoride concentration in the cell, thus reducing its toxicity.</text>
</comment>
<evidence type="ECO:0000256" key="5">
    <source>
        <dbReference type="ARBA" id="ARBA00022989"/>
    </source>
</evidence>
<keyword evidence="7 11" id="KW-0472">Membrane</keyword>
<dbReference type="InterPro" id="IPR003691">
    <property type="entry name" value="FluC"/>
</dbReference>
<dbReference type="NCBIfam" id="TIGR00494">
    <property type="entry name" value="crcB"/>
    <property type="match status" value="1"/>
</dbReference>
<evidence type="ECO:0000256" key="4">
    <source>
        <dbReference type="ARBA" id="ARBA00022692"/>
    </source>
</evidence>
<comment type="catalytic activity">
    <reaction evidence="10">
        <text>fluoride(in) = fluoride(out)</text>
        <dbReference type="Rhea" id="RHEA:76159"/>
        <dbReference type="ChEBI" id="CHEBI:17051"/>
    </reaction>
    <physiologicalReaction direction="left-to-right" evidence="10">
        <dbReference type="Rhea" id="RHEA:76160"/>
    </physiologicalReaction>
</comment>
<dbReference type="RefSeq" id="WP_124134549.1">
    <property type="nucleotide sequence ID" value="NZ_QURW01000013.1"/>
</dbReference>
<dbReference type="AlphaFoldDB" id="A0A424Z055"/>
<keyword evidence="3" id="KW-0997">Cell inner membrane</keyword>
<comment type="caution">
    <text evidence="12">The sequence shown here is derived from an EMBL/GenBank/DDBJ whole genome shotgun (WGS) entry which is preliminary data.</text>
</comment>
<sequence length="122" mass="13756">MLNTILIVGFGGFIGSLLRMLLVNWMNKCFPYSINFGTLLVNVLGSFIIGLFFSYMQNKGLSLAFNNFIVTGLLGAFTTFSAFSYDNLLLLQNGNYFYLILNIVLNIVFCLFAVWLGFIVFK</sequence>
<reference evidence="12 13" key="1">
    <citation type="submission" date="2018-08" db="EMBL/GenBank/DDBJ databases">
        <title>Survival mechanisms of Campylobacter hepaticus identified by genomic analysis and comparative transcriptomic analysis of in vivo and in vitro derived bacteria.</title>
        <authorList>
            <person name="Van T.T.H."/>
            <person name="Moore R.J."/>
        </authorList>
    </citation>
    <scope>NUCLEOTIDE SEQUENCE [LARGE SCALE GENOMIC DNA]</scope>
    <source>
        <strain evidence="12 13">54L</strain>
    </source>
</reference>
<comment type="activity regulation">
    <text evidence="11">Na(+) is not transported, but it plays an essential structural role and its presence is essential for fluoride channel function.</text>
</comment>
<dbReference type="Pfam" id="PF02537">
    <property type="entry name" value="CRCB"/>
    <property type="match status" value="1"/>
</dbReference>
<keyword evidence="8 11" id="KW-0407">Ion channel</keyword>
<organism evidence="12 13">
    <name type="scientific">Campylobacter hepaticus</name>
    <dbReference type="NCBI Taxonomy" id="1813019"/>
    <lineage>
        <taxon>Bacteria</taxon>
        <taxon>Pseudomonadati</taxon>
        <taxon>Campylobacterota</taxon>
        <taxon>Epsilonproteobacteria</taxon>
        <taxon>Campylobacterales</taxon>
        <taxon>Campylobacteraceae</taxon>
        <taxon>Campylobacter</taxon>
    </lineage>
</organism>
<dbReference type="GO" id="GO:0062054">
    <property type="term" value="F:fluoride channel activity"/>
    <property type="evidence" value="ECO:0007669"/>
    <property type="project" value="UniProtKB-UniRule"/>
</dbReference>
<dbReference type="GO" id="GO:0046872">
    <property type="term" value="F:metal ion binding"/>
    <property type="evidence" value="ECO:0007669"/>
    <property type="project" value="UniProtKB-KW"/>
</dbReference>
<accession>A0A424Z055</accession>
<evidence type="ECO:0000256" key="3">
    <source>
        <dbReference type="ARBA" id="ARBA00022519"/>
    </source>
</evidence>
<evidence type="ECO:0000256" key="7">
    <source>
        <dbReference type="ARBA" id="ARBA00023136"/>
    </source>
</evidence>
<evidence type="ECO:0000313" key="12">
    <source>
        <dbReference type="EMBL" id="RQD86958.1"/>
    </source>
</evidence>
<feature type="binding site" evidence="11">
    <location>
        <position position="78"/>
    </location>
    <ligand>
        <name>Na(+)</name>
        <dbReference type="ChEBI" id="CHEBI:29101"/>
        <note>structural</note>
    </ligand>
</feature>
<keyword evidence="2 11" id="KW-1003">Cell membrane</keyword>
<keyword evidence="11" id="KW-0813">Transport</keyword>
<dbReference type="HAMAP" id="MF_00454">
    <property type="entry name" value="FluC"/>
    <property type="match status" value="1"/>
</dbReference>
<dbReference type="PANTHER" id="PTHR28259:SF1">
    <property type="entry name" value="FLUORIDE EXPORT PROTEIN 1-RELATED"/>
    <property type="match status" value="1"/>
</dbReference>
<evidence type="ECO:0000256" key="11">
    <source>
        <dbReference type="HAMAP-Rule" id="MF_00454"/>
    </source>
</evidence>